<dbReference type="RefSeq" id="WP_063792782.1">
    <property type="nucleotide sequence ID" value="NZ_AP023440.1"/>
</dbReference>
<evidence type="ECO:0000259" key="5">
    <source>
        <dbReference type="Pfam" id="PF01494"/>
    </source>
</evidence>
<dbReference type="InterPro" id="IPR050641">
    <property type="entry name" value="RIFMO-like"/>
</dbReference>
<dbReference type="EMBL" id="AP023440">
    <property type="protein sequence ID" value="BCL28751.1"/>
    <property type="molecule type" value="Genomic_DNA"/>
</dbReference>
<dbReference type="Gene3D" id="3.30.9.10">
    <property type="entry name" value="D-Amino Acid Oxidase, subunit A, domain 2"/>
    <property type="match status" value="1"/>
</dbReference>
<dbReference type="PANTHER" id="PTHR43004">
    <property type="entry name" value="TRK SYSTEM POTASSIUM UPTAKE PROTEIN"/>
    <property type="match status" value="1"/>
</dbReference>
<dbReference type="Pfam" id="PF21274">
    <property type="entry name" value="Rng_hyd_C"/>
    <property type="match status" value="1"/>
</dbReference>
<feature type="domain" description="FAD-binding" evidence="5">
    <location>
        <begin position="12"/>
        <end position="360"/>
    </location>
</feature>
<keyword evidence="3" id="KW-0274">FAD</keyword>
<dbReference type="OrthoDB" id="8670884at2"/>
<evidence type="ECO:0000256" key="1">
    <source>
        <dbReference type="ARBA" id="ARBA00001974"/>
    </source>
</evidence>
<dbReference type="Gene3D" id="3.40.30.120">
    <property type="match status" value="1"/>
</dbReference>
<keyword evidence="7" id="KW-1185">Reference proteome</keyword>
<dbReference type="NCBIfam" id="NF004780">
    <property type="entry name" value="PRK06126.1"/>
    <property type="match status" value="1"/>
</dbReference>
<dbReference type="AlphaFoldDB" id="A0A7G1P265"/>
<protein>
    <submittedName>
        <fullName evidence="6">FAD-dependent oxidoreductase</fullName>
    </submittedName>
</protein>
<evidence type="ECO:0000256" key="2">
    <source>
        <dbReference type="ARBA" id="ARBA00022630"/>
    </source>
</evidence>
<name>A0A7G1P265_9ACTN</name>
<organism evidence="6 7">
    <name type="scientific">Streptomyces aurantiacus</name>
    <dbReference type="NCBI Taxonomy" id="47760"/>
    <lineage>
        <taxon>Bacteria</taxon>
        <taxon>Bacillati</taxon>
        <taxon>Actinomycetota</taxon>
        <taxon>Actinomycetes</taxon>
        <taxon>Kitasatosporales</taxon>
        <taxon>Streptomycetaceae</taxon>
        <taxon>Streptomyces</taxon>
        <taxon>Streptomyces aurantiacus group</taxon>
    </lineage>
</organism>
<dbReference type="Pfam" id="PF01494">
    <property type="entry name" value="FAD_binding_3"/>
    <property type="match status" value="1"/>
</dbReference>
<dbReference type="GO" id="GO:0071949">
    <property type="term" value="F:FAD binding"/>
    <property type="evidence" value="ECO:0007669"/>
    <property type="project" value="InterPro"/>
</dbReference>
<evidence type="ECO:0000313" key="6">
    <source>
        <dbReference type="EMBL" id="BCL28751.1"/>
    </source>
</evidence>
<dbReference type="PRINTS" id="PR00420">
    <property type="entry name" value="RNGMNOXGNASE"/>
</dbReference>
<evidence type="ECO:0000313" key="7">
    <source>
        <dbReference type="Proteomes" id="UP000516444"/>
    </source>
</evidence>
<dbReference type="KEGG" id="sgm:GCM10017557_36100"/>
<evidence type="ECO:0000256" key="3">
    <source>
        <dbReference type="ARBA" id="ARBA00022827"/>
    </source>
</evidence>
<dbReference type="GO" id="GO:0016709">
    <property type="term" value="F:oxidoreductase activity, acting on paired donors, with incorporation or reduction of molecular oxygen, NAD(P)H as one donor, and incorporation of one atom of oxygen"/>
    <property type="evidence" value="ECO:0007669"/>
    <property type="project" value="UniProtKB-ARBA"/>
</dbReference>
<gene>
    <name evidence="6" type="ORF">GCM10017557_36100</name>
</gene>
<dbReference type="InterPro" id="IPR002938">
    <property type="entry name" value="FAD-bd"/>
</dbReference>
<dbReference type="PANTHER" id="PTHR43004:SF19">
    <property type="entry name" value="BINDING MONOOXYGENASE, PUTATIVE (JCVI)-RELATED"/>
    <property type="match status" value="1"/>
</dbReference>
<sequence>MKRHPLPTSSEPVIVIGGGPAGLASAAELAFHGIRSVLVEPRTTVSNARPRAKTTSPRTMEHFRRWGVAAEIRRRAPLSPAWNRRVVFCDGLDGTVITEFHEVFGLSDGPHHLFAESGQQIGQPLVEDVLRAHVRSTGLVDLRLGHRVTALREDADSVTATVEGPDGTYVLTALYALGCDGGSSLARRTVGAVLHGTSAPVANLNAVFRSASLRPAMGDALHYWVIGPQVPGAVGPLDHDGLWWAILAGSGDTCDAEGAVDLIAALVGRPAAELDIEILSTDPWTPRMLLSDRFGSDRVFLVGESAHLNPPFGGHGFNTCVGDAVNIGWKLAAVLNGWGGPRLLRTYEIERRRVAEETIASATTNLRATGHGLAHTAEALQRTKNEEFHSLGLTLGYTYAGSPVIDDGGPAGGRTASPTAPPPVDVETYVPSTAVGGRLPHVWTRPGRALYDDLGPEFTLLLPNDGSAAGNAVREAGRVVARAEEGKVPLTVLRRTDHGVGAHDFLLVRPDQHIAWRGARLDDIDLSLVTGHGRTG</sequence>
<proteinExistence type="predicted"/>
<feature type="region of interest" description="Disordered" evidence="4">
    <location>
        <begin position="406"/>
        <end position="425"/>
    </location>
</feature>
<dbReference type="SUPFAM" id="SSF51905">
    <property type="entry name" value="FAD/NAD(P)-binding domain"/>
    <property type="match status" value="1"/>
</dbReference>
<dbReference type="InterPro" id="IPR036188">
    <property type="entry name" value="FAD/NAD-bd_sf"/>
</dbReference>
<dbReference type="Proteomes" id="UP000516444">
    <property type="component" value="Chromosome"/>
</dbReference>
<dbReference type="Gene3D" id="3.50.50.60">
    <property type="entry name" value="FAD/NAD(P)-binding domain"/>
    <property type="match status" value="1"/>
</dbReference>
<accession>A0A7G1P265</accession>
<comment type="cofactor">
    <cofactor evidence="1">
        <name>FAD</name>
        <dbReference type="ChEBI" id="CHEBI:57692"/>
    </cofactor>
</comment>
<keyword evidence="2" id="KW-0285">Flavoprotein</keyword>
<reference evidence="6 7" key="1">
    <citation type="journal article" date="2014" name="Int. J. Syst. Evol. Microbiol.">
        <title>Complete genome sequence of Corynebacterium casei LMG S-19264T (=DSM 44701T), isolated from a smear-ripened cheese.</title>
        <authorList>
            <consortium name="US DOE Joint Genome Institute (JGI-PGF)"/>
            <person name="Walter F."/>
            <person name="Albersmeier A."/>
            <person name="Kalinowski J."/>
            <person name="Ruckert C."/>
        </authorList>
    </citation>
    <scope>NUCLEOTIDE SEQUENCE [LARGE SCALE GENOMIC DNA]</scope>
    <source>
        <strain evidence="6 7">JCM 4677</strain>
    </source>
</reference>
<evidence type="ECO:0000256" key="4">
    <source>
        <dbReference type="SAM" id="MobiDB-lite"/>
    </source>
</evidence>